<reference evidence="8" key="1">
    <citation type="submission" date="2016-06" db="UniProtKB">
        <authorList>
            <consortium name="WormBaseParasite"/>
        </authorList>
    </citation>
    <scope>IDENTIFICATION</scope>
</reference>
<dbReference type="Pfam" id="PF00493">
    <property type="entry name" value="MCM"/>
    <property type="match status" value="2"/>
</dbReference>
<evidence type="ECO:0000256" key="1">
    <source>
        <dbReference type="ARBA" id="ARBA00022741"/>
    </source>
</evidence>
<dbReference type="InterPro" id="IPR031327">
    <property type="entry name" value="MCM"/>
</dbReference>
<keyword evidence="7" id="KW-1185">Reference proteome</keyword>
<organism evidence="8">
    <name type="scientific">Echinostoma caproni</name>
    <dbReference type="NCBI Taxonomy" id="27848"/>
    <lineage>
        <taxon>Eukaryota</taxon>
        <taxon>Metazoa</taxon>
        <taxon>Spiralia</taxon>
        <taxon>Lophotrochozoa</taxon>
        <taxon>Platyhelminthes</taxon>
        <taxon>Trematoda</taxon>
        <taxon>Digenea</taxon>
        <taxon>Plagiorchiida</taxon>
        <taxon>Echinostomata</taxon>
        <taxon>Echinostomatoidea</taxon>
        <taxon>Echinostomatidae</taxon>
        <taxon>Echinostoma</taxon>
    </lineage>
</organism>
<dbReference type="SUPFAM" id="SSF50249">
    <property type="entry name" value="Nucleic acid-binding proteins"/>
    <property type="match status" value="1"/>
</dbReference>
<keyword evidence="1 3" id="KW-0547">Nucleotide-binding</keyword>
<dbReference type="InterPro" id="IPR001208">
    <property type="entry name" value="MCM_dom"/>
</dbReference>
<dbReference type="PANTHER" id="PTHR11630">
    <property type="entry name" value="DNA REPLICATION LICENSING FACTOR MCM FAMILY MEMBER"/>
    <property type="match status" value="1"/>
</dbReference>
<dbReference type="InterPro" id="IPR012340">
    <property type="entry name" value="NA-bd_OB-fold"/>
</dbReference>
<dbReference type="Gene3D" id="3.40.50.300">
    <property type="entry name" value="P-loop containing nucleotide triphosphate hydrolases"/>
    <property type="match status" value="1"/>
</dbReference>
<dbReference type="Gene3D" id="2.40.50.140">
    <property type="entry name" value="Nucleic acid-binding proteins"/>
    <property type="match status" value="1"/>
</dbReference>
<reference evidence="6 7" key="2">
    <citation type="submission" date="2018-11" db="EMBL/GenBank/DDBJ databases">
        <authorList>
            <consortium name="Pathogen Informatics"/>
        </authorList>
    </citation>
    <scope>NUCLEOTIDE SEQUENCE [LARGE SCALE GENOMIC DNA]</scope>
    <source>
        <strain evidence="6 7">Egypt</strain>
    </source>
</reference>
<dbReference type="PRINTS" id="PR01657">
    <property type="entry name" value="MCMFAMILY"/>
</dbReference>
<feature type="region of interest" description="Disordered" evidence="4">
    <location>
        <begin position="1"/>
        <end position="26"/>
    </location>
</feature>
<dbReference type="Proteomes" id="UP000272942">
    <property type="component" value="Unassembled WGS sequence"/>
</dbReference>
<dbReference type="InterPro" id="IPR003593">
    <property type="entry name" value="AAA+_ATPase"/>
</dbReference>
<proteinExistence type="inferred from homology"/>
<evidence type="ECO:0000256" key="4">
    <source>
        <dbReference type="SAM" id="MobiDB-lite"/>
    </source>
</evidence>
<comment type="similarity">
    <text evidence="3">Belongs to the MCM family.</text>
</comment>
<dbReference type="GO" id="GO:0005524">
    <property type="term" value="F:ATP binding"/>
    <property type="evidence" value="ECO:0007669"/>
    <property type="project" value="UniProtKB-KW"/>
</dbReference>
<dbReference type="SUPFAM" id="SSF52540">
    <property type="entry name" value="P-loop containing nucleoside triphosphate hydrolases"/>
    <property type="match status" value="1"/>
</dbReference>
<evidence type="ECO:0000259" key="5">
    <source>
        <dbReference type="PROSITE" id="PS50051"/>
    </source>
</evidence>
<feature type="compositionally biased region" description="Polar residues" evidence="4">
    <location>
        <begin position="227"/>
        <end position="243"/>
    </location>
</feature>
<evidence type="ECO:0000256" key="2">
    <source>
        <dbReference type="ARBA" id="ARBA00022840"/>
    </source>
</evidence>
<dbReference type="GO" id="GO:0017116">
    <property type="term" value="F:single-stranded DNA helicase activity"/>
    <property type="evidence" value="ECO:0007669"/>
    <property type="project" value="TreeGrafter"/>
</dbReference>
<evidence type="ECO:0000256" key="3">
    <source>
        <dbReference type="RuleBase" id="RU004070"/>
    </source>
</evidence>
<dbReference type="SMART" id="SM00382">
    <property type="entry name" value="AAA"/>
    <property type="match status" value="1"/>
</dbReference>
<keyword evidence="3" id="KW-0238">DNA-binding</keyword>
<dbReference type="EMBL" id="UZAN01000932">
    <property type="protein sequence ID" value="VDP21183.1"/>
    <property type="molecule type" value="Genomic_DNA"/>
</dbReference>
<dbReference type="WBParaSite" id="ECPE_0000029701-mRNA-1">
    <property type="protein sequence ID" value="ECPE_0000029701-mRNA-1"/>
    <property type="gene ID" value="ECPE_0000029701"/>
</dbReference>
<name>A0A183A013_9TREM</name>
<dbReference type="GO" id="GO:0042555">
    <property type="term" value="C:MCM complex"/>
    <property type="evidence" value="ECO:0007669"/>
    <property type="project" value="TreeGrafter"/>
</dbReference>
<feature type="domain" description="MCM C-terminal AAA(+) ATPase" evidence="5">
    <location>
        <begin position="171"/>
        <end position="447"/>
    </location>
</feature>
<accession>A0A183A013</accession>
<dbReference type="SMART" id="SM00350">
    <property type="entry name" value="MCM"/>
    <property type="match status" value="1"/>
</dbReference>
<protein>
    <submittedName>
        <fullName evidence="8">MCM domain-containing protein</fullName>
    </submittedName>
</protein>
<evidence type="ECO:0000313" key="6">
    <source>
        <dbReference type="EMBL" id="VDP21183.1"/>
    </source>
</evidence>
<evidence type="ECO:0000313" key="8">
    <source>
        <dbReference type="WBParaSite" id="ECPE_0000029701-mRNA-1"/>
    </source>
</evidence>
<dbReference type="GO" id="GO:0005634">
    <property type="term" value="C:nucleus"/>
    <property type="evidence" value="ECO:0007669"/>
    <property type="project" value="TreeGrafter"/>
</dbReference>
<dbReference type="OrthoDB" id="422555at2759"/>
<dbReference type="AlphaFoldDB" id="A0A183A013"/>
<feature type="region of interest" description="Disordered" evidence="4">
    <location>
        <begin position="204"/>
        <end position="243"/>
    </location>
</feature>
<dbReference type="InterPro" id="IPR027417">
    <property type="entry name" value="P-loop_NTPase"/>
</dbReference>
<dbReference type="PANTHER" id="PTHR11630:SF47">
    <property type="entry name" value="DNA HELICASE MCM8"/>
    <property type="match status" value="1"/>
</dbReference>
<dbReference type="PROSITE" id="PS50051">
    <property type="entry name" value="MCM_2"/>
    <property type="match status" value="1"/>
</dbReference>
<gene>
    <name evidence="6" type="ORF">ECPE_LOCUS298</name>
</gene>
<keyword evidence="2 3" id="KW-0067">ATP-binding</keyword>
<sequence>MVTLQEASEYESASTTADLGTAPVSVGRSPRCLTCRVNRDLVDSCLPGDVVHAAGCVGLLNPDGLAPSSHTGSTSWSARRGPSMFTLMLNVNSLIRLGGGAVIHSRHSSEQMNAVESNAGLLTIISVNEGNENCDPTRRTSDPGQLMSSLDNDFSIKDLYAIRDISEQPNLFRLLVASLCPTICGRAIVKAGLLLALFGGTQAQQRRRTRREQQSQSNDLTGRADTHVSTPTKFHTSEYNQSPSLSDIDEEISYRLGAAPLAPRMEPDDFGLNFDLDTNKESKNNADALDLNAVVPEEFGPTKRSSSHVLIVGDPGLGKSQMLRAAANLAPRVIYVCGNTATAAGLTVSTIRESNGTGGGFSLEAGALILADQGCCCIDEFDKLACDPAVLLEAMEQQTISVARGGLVANLPARASVLAAANPVGGHYDCTRRLDENLRVAPALLSR</sequence>
<evidence type="ECO:0000313" key="7">
    <source>
        <dbReference type="Proteomes" id="UP000272942"/>
    </source>
</evidence>
<dbReference type="GO" id="GO:0003697">
    <property type="term" value="F:single-stranded DNA binding"/>
    <property type="evidence" value="ECO:0007669"/>
    <property type="project" value="TreeGrafter"/>
</dbReference>